<feature type="transmembrane region" description="Helical" evidence="2">
    <location>
        <begin position="30"/>
        <end position="49"/>
    </location>
</feature>
<reference evidence="5 6" key="1">
    <citation type="submission" date="2018-10" db="EMBL/GenBank/DDBJ databases">
        <title>Genome sequencing of Arthrobacter oryzae TNB02.</title>
        <authorList>
            <person name="Cho Y.-J."/>
            <person name="Cho A."/>
            <person name="Kim O.-S."/>
        </authorList>
    </citation>
    <scope>NUCLEOTIDE SEQUENCE [LARGE SCALE GENOMIC DNA]</scope>
    <source>
        <strain evidence="5 6">TNB02</strain>
    </source>
</reference>
<keyword evidence="2" id="KW-0812">Transmembrane</keyword>
<dbReference type="InterPro" id="IPR001633">
    <property type="entry name" value="EAL_dom"/>
</dbReference>
<dbReference type="NCBIfam" id="TIGR00229">
    <property type="entry name" value="sensory_box"/>
    <property type="match status" value="1"/>
</dbReference>
<dbReference type="Pfam" id="PF00563">
    <property type="entry name" value="EAL"/>
    <property type="match status" value="1"/>
</dbReference>
<sequence length="479" mass="51833">MPEPRPALPPDTTRQSRPLKMRSSPALRRLLTVAFIQLAALVGIGLLWLPDRGSRPEAQDIEAGIGVLALLSTVGMVHAAGRVGRERRRDREQAALAADRMDRVLATGKEWLWSINTEGTFDFCGRASGTLLGYRPADLVGKPLTLVITPAALASARTSLESLTRPDAGWDALIVECRHRDGTAVWLEVSGRARLDAERNPSGFEGTGRSLGEEGIQSRAREAARQRIEAMLAEETFLTAFQPIYDLPAAAPVGVEALTRFLGDPGRAPDIWFAEAFSVGLGTDLELRAIRTALCTAMKLPGHLSISINVSPATCLDPRLPGILRNAPLTPDRVVLEITEHAPVADYAPVTVALRGLRRSGVRIAVDDTGSGFASMRHVLKLEPDFIKIDRSIVSGIDTDAGQRALGLCLVNFADAMNARVIAEGIETRDELTTVTELGMTAGQGYFLGRPSVNEKDWASWQLHNPAQQRSDDRTGQPI</sequence>
<keyword evidence="2" id="KW-0472">Membrane</keyword>
<evidence type="ECO:0000256" key="2">
    <source>
        <dbReference type="SAM" id="Phobius"/>
    </source>
</evidence>
<dbReference type="InterPro" id="IPR035965">
    <property type="entry name" value="PAS-like_dom_sf"/>
</dbReference>
<dbReference type="SUPFAM" id="SSF141868">
    <property type="entry name" value="EAL domain-like"/>
    <property type="match status" value="1"/>
</dbReference>
<dbReference type="InterPro" id="IPR035919">
    <property type="entry name" value="EAL_sf"/>
</dbReference>
<dbReference type="PANTHER" id="PTHR33121">
    <property type="entry name" value="CYCLIC DI-GMP PHOSPHODIESTERASE PDEF"/>
    <property type="match status" value="1"/>
</dbReference>
<protein>
    <submittedName>
        <fullName evidence="5">EAL domain-containing protein</fullName>
    </submittedName>
</protein>
<feature type="region of interest" description="Disordered" evidence="1">
    <location>
        <begin position="1"/>
        <end position="21"/>
    </location>
</feature>
<keyword evidence="6" id="KW-1185">Reference proteome</keyword>
<dbReference type="SMART" id="SM00091">
    <property type="entry name" value="PAS"/>
    <property type="match status" value="1"/>
</dbReference>
<evidence type="ECO:0000256" key="1">
    <source>
        <dbReference type="SAM" id="MobiDB-lite"/>
    </source>
</evidence>
<proteinExistence type="predicted"/>
<dbReference type="Gene3D" id="3.20.20.450">
    <property type="entry name" value="EAL domain"/>
    <property type="match status" value="1"/>
</dbReference>
<dbReference type="GO" id="GO:0071111">
    <property type="term" value="F:cyclic-guanylate-specific phosphodiesterase activity"/>
    <property type="evidence" value="ECO:0007669"/>
    <property type="project" value="InterPro"/>
</dbReference>
<evidence type="ECO:0000259" key="3">
    <source>
        <dbReference type="PROSITE" id="PS50112"/>
    </source>
</evidence>
<gene>
    <name evidence="5" type="ORF">D7003_05025</name>
</gene>
<dbReference type="RefSeq" id="WP_123254392.1">
    <property type="nucleotide sequence ID" value="NZ_RBED01000071.1"/>
</dbReference>
<dbReference type="CDD" id="cd00130">
    <property type="entry name" value="PAS"/>
    <property type="match status" value="1"/>
</dbReference>
<keyword evidence="2" id="KW-1133">Transmembrane helix</keyword>
<evidence type="ECO:0000313" key="5">
    <source>
        <dbReference type="EMBL" id="RNL57911.1"/>
    </source>
</evidence>
<dbReference type="Proteomes" id="UP000273807">
    <property type="component" value="Unassembled WGS sequence"/>
</dbReference>
<dbReference type="InterPro" id="IPR050706">
    <property type="entry name" value="Cyclic-di-GMP_PDE-like"/>
</dbReference>
<accession>A0A3N0C4T7</accession>
<dbReference type="SMART" id="SM00052">
    <property type="entry name" value="EAL"/>
    <property type="match status" value="1"/>
</dbReference>
<dbReference type="PROSITE" id="PS50883">
    <property type="entry name" value="EAL"/>
    <property type="match status" value="1"/>
</dbReference>
<dbReference type="InterPro" id="IPR000014">
    <property type="entry name" value="PAS"/>
</dbReference>
<feature type="transmembrane region" description="Helical" evidence="2">
    <location>
        <begin position="61"/>
        <end position="81"/>
    </location>
</feature>
<organism evidence="5 6">
    <name type="scientific">Arthrobacter oryzae</name>
    <dbReference type="NCBI Taxonomy" id="409290"/>
    <lineage>
        <taxon>Bacteria</taxon>
        <taxon>Bacillati</taxon>
        <taxon>Actinomycetota</taxon>
        <taxon>Actinomycetes</taxon>
        <taxon>Micrococcales</taxon>
        <taxon>Micrococcaceae</taxon>
        <taxon>Arthrobacter</taxon>
    </lineage>
</organism>
<feature type="domain" description="EAL" evidence="4">
    <location>
        <begin position="221"/>
        <end position="465"/>
    </location>
</feature>
<name>A0A3N0C4T7_9MICC</name>
<dbReference type="Gene3D" id="3.30.450.20">
    <property type="entry name" value="PAS domain"/>
    <property type="match status" value="1"/>
</dbReference>
<dbReference type="AlphaFoldDB" id="A0A3N0C4T7"/>
<dbReference type="EMBL" id="RBED01000071">
    <property type="protein sequence ID" value="RNL57911.1"/>
    <property type="molecule type" value="Genomic_DNA"/>
</dbReference>
<dbReference type="CDD" id="cd01948">
    <property type="entry name" value="EAL"/>
    <property type="match status" value="1"/>
</dbReference>
<dbReference type="Pfam" id="PF08447">
    <property type="entry name" value="PAS_3"/>
    <property type="match status" value="1"/>
</dbReference>
<comment type="caution">
    <text evidence="5">The sequence shown here is derived from an EMBL/GenBank/DDBJ whole genome shotgun (WGS) entry which is preliminary data.</text>
</comment>
<dbReference type="PANTHER" id="PTHR33121:SF76">
    <property type="entry name" value="SIGNALING PROTEIN"/>
    <property type="match status" value="1"/>
</dbReference>
<dbReference type="SUPFAM" id="SSF55785">
    <property type="entry name" value="PYP-like sensor domain (PAS domain)"/>
    <property type="match status" value="1"/>
</dbReference>
<dbReference type="InterPro" id="IPR013655">
    <property type="entry name" value="PAS_fold_3"/>
</dbReference>
<evidence type="ECO:0000313" key="6">
    <source>
        <dbReference type="Proteomes" id="UP000273807"/>
    </source>
</evidence>
<feature type="domain" description="PAS" evidence="3">
    <location>
        <begin position="97"/>
        <end position="167"/>
    </location>
</feature>
<evidence type="ECO:0000259" key="4">
    <source>
        <dbReference type="PROSITE" id="PS50883"/>
    </source>
</evidence>
<dbReference type="PROSITE" id="PS50112">
    <property type="entry name" value="PAS"/>
    <property type="match status" value="1"/>
</dbReference>
<dbReference type="OrthoDB" id="23692at2"/>